<comment type="caution">
    <text evidence="4">The sequence shown here is derived from an EMBL/GenBank/DDBJ whole genome shotgun (WGS) entry which is preliminary data.</text>
</comment>
<evidence type="ECO:0000313" key="4">
    <source>
        <dbReference type="EMBL" id="KAF7361078.1"/>
    </source>
</evidence>
<keyword evidence="3" id="KW-0732">Signal</keyword>
<evidence type="ECO:0000256" key="1">
    <source>
        <dbReference type="SAM" id="MobiDB-lite"/>
    </source>
</evidence>
<dbReference type="Proteomes" id="UP000623467">
    <property type="component" value="Unassembled WGS sequence"/>
</dbReference>
<protein>
    <submittedName>
        <fullName evidence="4">Uncharacterized protein</fullName>
    </submittedName>
</protein>
<evidence type="ECO:0000256" key="2">
    <source>
        <dbReference type="SAM" id="Phobius"/>
    </source>
</evidence>
<feature type="transmembrane region" description="Helical" evidence="2">
    <location>
        <begin position="504"/>
        <end position="523"/>
    </location>
</feature>
<dbReference type="AlphaFoldDB" id="A0A8H7D6X3"/>
<reference evidence="4" key="1">
    <citation type="submission" date="2020-05" db="EMBL/GenBank/DDBJ databases">
        <title>Mycena genomes resolve the evolution of fungal bioluminescence.</title>
        <authorList>
            <person name="Tsai I.J."/>
        </authorList>
    </citation>
    <scope>NUCLEOTIDE SEQUENCE</scope>
    <source>
        <strain evidence="4">160909Yilan</strain>
    </source>
</reference>
<evidence type="ECO:0000256" key="3">
    <source>
        <dbReference type="SAM" id="SignalP"/>
    </source>
</evidence>
<dbReference type="EMBL" id="JACAZH010000008">
    <property type="protein sequence ID" value="KAF7361078.1"/>
    <property type="molecule type" value="Genomic_DNA"/>
</dbReference>
<accession>A0A8H7D6X3</accession>
<dbReference type="OrthoDB" id="2657661at2759"/>
<feature type="chain" id="PRO_5034097627" evidence="3">
    <location>
        <begin position="24"/>
        <end position="580"/>
    </location>
</feature>
<gene>
    <name evidence="4" type="ORF">MSAN_01138800</name>
</gene>
<name>A0A8H7D6X3_9AGAR</name>
<feature type="signal peptide" evidence="3">
    <location>
        <begin position="1"/>
        <end position="23"/>
    </location>
</feature>
<proteinExistence type="predicted"/>
<feature type="transmembrane region" description="Helical" evidence="2">
    <location>
        <begin position="553"/>
        <end position="579"/>
    </location>
</feature>
<keyword evidence="2" id="KW-1133">Transmembrane helix</keyword>
<keyword evidence="5" id="KW-1185">Reference proteome</keyword>
<sequence>MSGIRWLLAVLRDLILGNTLVRASTRGLLWLLAALWRAAKRKPPPGSTFADDSRLVHHQTADHEDENAGYSTVPADTENSVGYISASSMPASLQPYLSSGPCGSQASENITTHSMTQESHPLRNFSEHRPGTSSVPHLPPLTPAQDLQVGPGGSPPSTKSSVVDHPLPGTDSPSHSRRSSGVHGDAAVEPPPCLSKAHPHISPAHCTFQRVFTDADLFDPATVVFINDNIRTVNDFVRAHNVDLPPGVDLVLHESIFADEIKGCLYYFVNHLNRCVFWIDNVGSELFLVTPDVRDMTSPSHCRHELEAQYWLHCAYYPRAFELTHEILYELRNIVLHAAGDVLAFSDTPVSWKLHELRDMFAFIAHSDENVGKHTENQFEGYSCFVSRLMHSFACYRSHGEPVARLIEKQSVHGTVQNRTMFIRLLNPLLFNAPGANLFRLHAATTGQLVNCRAWEQLVQRLVSEWQESIINAAVILNANVAFLSIQSVDQGGNIVSARSPAQIASYVSILTSIASTALGLLLSNLYRNRDTKSTAPSPPSTNHTQLMRSLEVLAVLHSGPYAMLVWSILSFFVAFFFIL</sequence>
<organism evidence="4 5">
    <name type="scientific">Mycena sanguinolenta</name>
    <dbReference type="NCBI Taxonomy" id="230812"/>
    <lineage>
        <taxon>Eukaryota</taxon>
        <taxon>Fungi</taxon>
        <taxon>Dikarya</taxon>
        <taxon>Basidiomycota</taxon>
        <taxon>Agaricomycotina</taxon>
        <taxon>Agaricomycetes</taxon>
        <taxon>Agaricomycetidae</taxon>
        <taxon>Agaricales</taxon>
        <taxon>Marasmiineae</taxon>
        <taxon>Mycenaceae</taxon>
        <taxon>Mycena</taxon>
    </lineage>
</organism>
<evidence type="ECO:0000313" key="5">
    <source>
        <dbReference type="Proteomes" id="UP000623467"/>
    </source>
</evidence>
<feature type="region of interest" description="Disordered" evidence="1">
    <location>
        <begin position="114"/>
        <end position="194"/>
    </location>
</feature>
<keyword evidence="2" id="KW-0472">Membrane</keyword>
<keyword evidence="2" id="KW-0812">Transmembrane</keyword>